<dbReference type="Pfam" id="PF06817">
    <property type="entry name" value="RVT_thumb"/>
    <property type="match status" value="1"/>
</dbReference>
<evidence type="ECO:0000259" key="7">
    <source>
        <dbReference type="Pfam" id="PF06817"/>
    </source>
</evidence>
<evidence type="ECO:0000256" key="6">
    <source>
        <dbReference type="ARBA" id="ARBA00022918"/>
    </source>
</evidence>
<name>A0A850WUG1_PIACA</name>
<evidence type="ECO:0000256" key="5">
    <source>
        <dbReference type="ARBA" id="ARBA00022801"/>
    </source>
</evidence>
<protein>
    <submittedName>
        <fullName evidence="8">POK6 protein</fullName>
    </submittedName>
</protein>
<dbReference type="EMBL" id="WAAB01009857">
    <property type="protein sequence ID" value="NWH74126.1"/>
    <property type="molecule type" value="Genomic_DNA"/>
</dbReference>
<sequence length="55" mass="6545">PWKYLGWKIFDSHIEPQTVHMRHDVRTLNDLQKVLGAINWMRTLLGIISDDLQPF</sequence>
<dbReference type="InterPro" id="IPR010661">
    <property type="entry name" value="RVT_thumb"/>
</dbReference>
<reference evidence="8" key="1">
    <citation type="submission" date="2019-09" db="EMBL/GenBank/DDBJ databases">
        <title>Bird 10,000 Genomes (B10K) Project - Family phase.</title>
        <authorList>
            <person name="Zhang G."/>
        </authorList>
    </citation>
    <scope>NUCLEOTIDE SEQUENCE</scope>
    <source>
        <strain evidence="8">B10K-DU-008-47</strain>
        <tissue evidence="8">Mixed tissue sample</tissue>
    </source>
</reference>
<dbReference type="PANTHER" id="PTHR41694">
    <property type="entry name" value="ENDOGENOUS RETROVIRUS GROUP K MEMBER POL PROTEIN"/>
    <property type="match status" value="1"/>
</dbReference>
<keyword evidence="3" id="KW-0540">Nuclease</keyword>
<dbReference type="Proteomes" id="UP000653271">
    <property type="component" value="Unassembled WGS sequence"/>
</dbReference>
<evidence type="ECO:0000256" key="4">
    <source>
        <dbReference type="ARBA" id="ARBA00022759"/>
    </source>
</evidence>
<evidence type="ECO:0000313" key="9">
    <source>
        <dbReference type="Proteomes" id="UP000653271"/>
    </source>
</evidence>
<dbReference type="OrthoDB" id="9319918at2759"/>
<keyword evidence="6" id="KW-0695">RNA-directed DNA polymerase</keyword>
<keyword evidence="4" id="KW-0255">Endonuclease</keyword>
<keyword evidence="9" id="KW-1185">Reference proteome</keyword>
<dbReference type="GO" id="GO:0004519">
    <property type="term" value="F:endonuclease activity"/>
    <property type="evidence" value="ECO:0007669"/>
    <property type="project" value="UniProtKB-KW"/>
</dbReference>
<dbReference type="PANTHER" id="PTHR41694:SF3">
    <property type="entry name" value="RNA-DIRECTED DNA POLYMERASE-RELATED"/>
    <property type="match status" value="1"/>
</dbReference>
<dbReference type="InterPro" id="IPR043502">
    <property type="entry name" value="DNA/RNA_pol_sf"/>
</dbReference>
<dbReference type="SUPFAM" id="SSF56672">
    <property type="entry name" value="DNA/RNA polymerases"/>
    <property type="match status" value="1"/>
</dbReference>
<keyword evidence="2" id="KW-0548">Nucleotidyltransferase</keyword>
<evidence type="ECO:0000256" key="3">
    <source>
        <dbReference type="ARBA" id="ARBA00022722"/>
    </source>
</evidence>
<feature type="domain" description="Reverse transcriptase thumb" evidence="7">
    <location>
        <begin position="17"/>
        <end position="55"/>
    </location>
</feature>
<keyword evidence="1" id="KW-0808">Transferase</keyword>
<dbReference type="InterPro" id="IPR043128">
    <property type="entry name" value="Rev_trsase/Diguanyl_cyclase"/>
</dbReference>
<dbReference type="GO" id="GO:0035613">
    <property type="term" value="F:RNA stem-loop binding"/>
    <property type="evidence" value="ECO:0007669"/>
    <property type="project" value="TreeGrafter"/>
</dbReference>
<dbReference type="GO" id="GO:0016787">
    <property type="term" value="F:hydrolase activity"/>
    <property type="evidence" value="ECO:0007669"/>
    <property type="project" value="UniProtKB-KW"/>
</dbReference>
<dbReference type="GO" id="GO:0003964">
    <property type="term" value="F:RNA-directed DNA polymerase activity"/>
    <property type="evidence" value="ECO:0007669"/>
    <property type="project" value="UniProtKB-KW"/>
</dbReference>
<proteinExistence type="predicted"/>
<evidence type="ECO:0000256" key="1">
    <source>
        <dbReference type="ARBA" id="ARBA00022679"/>
    </source>
</evidence>
<feature type="non-terminal residue" evidence="8">
    <location>
        <position position="1"/>
    </location>
</feature>
<keyword evidence="5" id="KW-0378">Hydrolase</keyword>
<accession>A0A850WUG1</accession>
<evidence type="ECO:0000313" key="8">
    <source>
        <dbReference type="EMBL" id="NWH74126.1"/>
    </source>
</evidence>
<dbReference type="Gene3D" id="3.30.70.270">
    <property type="match status" value="1"/>
</dbReference>
<organism evidence="8 9">
    <name type="scientific">Piaya cayana</name>
    <name type="common">Common squirrel cuckoo</name>
    <dbReference type="NCBI Taxonomy" id="33601"/>
    <lineage>
        <taxon>Eukaryota</taxon>
        <taxon>Metazoa</taxon>
        <taxon>Chordata</taxon>
        <taxon>Craniata</taxon>
        <taxon>Vertebrata</taxon>
        <taxon>Euteleostomi</taxon>
        <taxon>Archelosauria</taxon>
        <taxon>Archosauria</taxon>
        <taxon>Dinosauria</taxon>
        <taxon>Saurischia</taxon>
        <taxon>Theropoda</taxon>
        <taxon>Coelurosauria</taxon>
        <taxon>Aves</taxon>
        <taxon>Neognathae</taxon>
        <taxon>Neoaves</taxon>
        <taxon>Otidimorphae</taxon>
        <taxon>Cuculiformes</taxon>
        <taxon>Coccyzidae</taxon>
        <taxon>Piaya</taxon>
    </lineage>
</organism>
<evidence type="ECO:0000256" key="2">
    <source>
        <dbReference type="ARBA" id="ARBA00022695"/>
    </source>
</evidence>
<comment type="caution">
    <text evidence="8">The sequence shown here is derived from an EMBL/GenBank/DDBJ whole genome shotgun (WGS) entry which is preliminary data.</text>
</comment>
<dbReference type="AlphaFoldDB" id="A0A850WUG1"/>
<feature type="non-terminal residue" evidence="8">
    <location>
        <position position="55"/>
    </location>
</feature>
<gene>
    <name evidence="8" type="primary">Ervk6_2</name>
    <name evidence="8" type="ORF">PIACAY_R14775</name>
</gene>